<evidence type="ECO:0000259" key="10">
    <source>
        <dbReference type="PROSITE" id="PS50941"/>
    </source>
</evidence>
<dbReference type="GO" id="GO:0008061">
    <property type="term" value="F:chitin binding"/>
    <property type="evidence" value="ECO:0007669"/>
    <property type="project" value="UniProtKB-UniRule"/>
</dbReference>
<feature type="chain" id="PRO_5041964737" description="Chitin deacetylase" evidence="9">
    <location>
        <begin position="22"/>
        <end position="402"/>
    </location>
</feature>
<evidence type="ECO:0000259" key="11">
    <source>
        <dbReference type="PROSITE" id="PS51677"/>
    </source>
</evidence>
<dbReference type="CDD" id="cd00035">
    <property type="entry name" value="ChtBD1"/>
    <property type="match status" value="1"/>
</dbReference>
<evidence type="ECO:0000256" key="2">
    <source>
        <dbReference type="ARBA" id="ARBA00022669"/>
    </source>
</evidence>
<keyword evidence="5" id="KW-0378">Hydrolase</keyword>
<dbReference type="InterPro" id="IPR001002">
    <property type="entry name" value="Chitin-bd_1"/>
</dbReference>
<feature type="signal peptide" evidence="9">
    <location>
        <begin position="1"/>
        <end position="21"/>
    </location>
</feature>
<feature type="disulfide bond" evidence="8">
    <location>
        <begin position="120"/>
        <end position="134"/>
    </location>
</feature>
<dbReference type="CDD" id="cd11618">
    <property type="entry name" value="ChtBD1_1"/>
    <property type="match status" value="1"/>
</dbReference>
<dbReference type="PANTHER" id="PTHR46471:SF4">
    <property type="entry name" value="CHITIN DEACETYLASE"/>
    <property type="match status" value="1"/>
</dbReference>
<keyword evidence="7" id="KW-0170">Cobalt</keyword>
<feature type="domain" description="NodB homology" evidence="11">
    <location>
        <begin position="181"/>
        <end position="376"/>
    </location>
</feature>
<evidence type="ECO:0000256" key="9">
    <source>
        <dbReference type="SAM" id="SignalP"/>
    </source>
</evidence>
<dbReference type="RefSeq" id="XP_056046068.1">
    <property type="nucleotide sequence ID" value="XM_056191169.1"/>
</dbReference>
<dbReference type="GeneID" id="80886335"/>
<keyword evidence="13" id="KW-1185">Reference proteome</keyword>
<evidence type="ECO:0000256" key="6">
    <source>
        <dbReference type="ARBA" id="ARBA00023277"/>
    </source>
</evidence>
<feature type="domain" description="Chitin-binding type-1" evidence="10">
    <location>
        <begin position="105"/>
        <end position="148"/>
    </location>
</feature>
<dbReference type="CDD" id="cd10951">
    <property type="entry name" value="CE4_ClCDA_like"/>
    <property type="match status" value="1"/>
</dbReference>
<evidence type="ECO:0000313" key="12">
    <source>
        <dbReference type="EMBL" id="KAJ8102618.1"/>
    </source>
</evidence>
<evidence type="ECO:0000256" key="8">
    <source>
        <dbReference type="PROSITE-ProRule" id="PRU00261"/>
    </source>
</evidence>
<name>A0AAD7QWI6_9ASCO</name>
<evidence type="ECO:0000256" key="3">
    <source>
        <dbReference type="ARBA" id="ARBA00022723"/>
    </source>
</evidence>
<comment type="cofactor">
    <cofactor evidence="1">
        <name>Co(2+)</name>
        <dbReference type="ChEBI" id="CHEBI:48828"/>
    </cofactor>
</comment>
<dbReference type="InterPro" id="IPR011330">
    <property type="entry name" value="Glyco_hydro/deAcase_b/a-brl"/>
</dbReference>
<dbReference type="InterPro" id="IPR018371">
    <property type="entry name" value="Chitin-binding_1_CS"/>
</dbReference>
<keyword evidence="8" id="KW-1015">Disulfide bond</keyword>
<dbReference type="GO" id="GO:0046872">
    <property type="term" value="F:metal ion binding"/>
    <property type="evidence" value="ECO:0007669"/>
    <property type="project" value="UniProtKB-KW"/>
</dbReference>
<organism evidence="12 13">
    <name type="scientific">Lipomyces tetrasporus</name>
    <dbReference type="NCBI Taxonomy" id="54092"/>
    <lineage>
        <taxon>Eukaryota</taxon>
        <taxon>Fungi</taxon>
        <taxon>Dikarya</taxon>
        <taxon>Ascomycota</taxon>
        <taxon>Saccharomycotina</taxon>
        <taxon>Lipomycetes</taxon>
        <taxon>Lipomycetales</taxon>
        <taxon>Lipomycetaceae</taxon>
        <taxon>Lipomyces</taxon>
    </lineage>
</organism>
<keyword evidence="6" id="KW-0119">Carbohydrate metabolism</keyword>
<dbReference type="InterPro" id="IPR002509">
    <property type="entry name" value="NODB_dom"/>
</dbReference>
<dbReference type="AlphaFoldDB" id="A0AAD7QWI6"/>
<dbReference type="EMBL" id="JARPMG010000002">
    <property type="protein sequence ID" value="KAJ8102618.1"/>
    <property type="molecule type" value="Genomic_DNA"/>
</dbReference>
<dbReference type="PROSITE" id="PS50941">
    <property type="entry name" value="CHIT_BIND_I_2"/>
    <property type="match status" value="2"/>
</dbReference>
<dbReference type="GO" id="GO:0005975">
    <property type="term" value="P:carbohydrate metabolic process"/>
    <property type="evidence" value="ECO:0007669"/>
    <property type="project" value="InterPro"/>
</dbReference>
<dbReference type="GO" id="GO:0016810">
    <property type="term" value="F:hydrolase activity, acting on carbon-nitrogen (but not peptide) bonds"/>
    <property type="evidence" value="ECO:0007669"/>
    <property type="project" value="InterPro"/>
</dbReference>
<dbReference type="Gene3D" id="3.20.20.370">
    <property type="entry name" value="Glycoside hydrolase/deacetylase"/>
    <property type="match status" value="1"/>
</dbReference>
<evidence type="ECO:0000256" key="4">
    <source>
        <dbReference type="ARBA" id="ARBA00022729"/>
    </source>
</evidence>
<accession>A0AAD7QWI6</accession>
<dbReference type="SUPFAM" id="SSF88713">
    <property type="entry name" value="Glycoside hydrolase/deacetylase"/>
    <property type="match status" value="1"/>
</dbReference>
<proteinExistence type="predicted"/>
<dbReference type="SUPFAM" id="SSF57016">
    <property type="entry name" value="Plant lectins/antimicrobial peptides"/>
    <property type="match status" value="2"/>
</dbReference>
<feature type="disulfide bond" evidence="8">
    <location>
        <begin position="115"/>
        <end position="127"/>
    </location>
</feature>
<dbReference type="PROSITE" id="PS51677">
    <property type="entry name" value="NODB"/>
    <property type="match status" value="1"/>
</dbReference>
<dbReference type="SMART" id="SM00270">
    <property type="entry name" value="ChtBD1"/>
    <property type="match status" value="2"/>
</dbReference>
<dbReference type="Gene3D" id="3.30.60.10">
    <property type="entry name" value="Endochitinase-like"/>
    <property type="match status" value="2"/>
</dbReference>
<evidence type="ECO:0000256" key="1">
    <source>
        <dbReference type="ARBA" id="ARBA00001941"/>
    </source>
</evidence>
<evidence type="ECO:0000313" key="13">
    <source>
        <dbReference type="Proteomes" id="UP001217417"/>
    </source>
</evidence>
<dbReference type="Proteomes" id="UP001217417">
    <property type="component" value="Unassembled WGS sequence"/>
</dbReference>
<keyword evidence="2 8" id="KW-0147">Chitin-binding</keyword>
<gene>
    <name evidence="12" type="ORF">POJ06DRAFT_52506</name>
</gene>
<protein>
    <recommendedName>
        <fullName evidence="14">Chitin deacetylase</fullName>
    </recommendedName>
</protein>
<dbReference type="PANTHER" id="PTHR46471">
    <property type="entry name" value="CHITIN DEACETYLASE"/>
    <property type="match status" value="1"/>
</dbReference>
<feature type="disulfide bond" evidence="8">
    <location>
        <begin position="59"/>
        <end position="73"/>
    </location>
</feature>
<keyword evidence="4 9" id="KW-0732">Signal</keyword>
<evidence type="ECO:0000256" key="7">
    <source>
        <dbReference type="ARBA" id="ARBA00023285"/>
    </source>
</evidence>
<comment type="caution">
    <text evidence="12">The sequence shown here is derived from an EMBL/GenBank/DDBJ whole genome shotgun (WGS) entry which is preliminary data.</text>
</comment>
<reference evidence="12" key="1">
    <citation type="submission" date="2023-03" db="EMBL/GenBank/DDBJ databases">
        <title>Near-Complete genome sequence of Lipomyces tetrasporous NRRL Y-64009, an oleaginous yeast capable of growing on lignocellulosic hydrolysates.</title>
        <authorList>
            <consortium name="Lawrence Berkeley National Laboratory"/>
            <person name="Jagtap S.S."/>
            <person name="Liu J.-J."/>
            <person name="Walukiewicz H.E."/>
            <person name="Pangilinan J."/>
            <person name="Lipzen A."/>
            <person name="Ahrendt S."/>
            <person name="Koriabine M."/>
            <person name="Cobaugh K."/>
            <person name="Salamov A."/>
            <person name="Yoshinaga Y."/>
            <person name="Ng V."/>
            <person name="Daum C."/>
            <person name="Grigoriev I.V."/>
            <person name="Slininger P.J."/>
            <person name="Dien B.S."/>
            <person name="Jin Y.-S."/>
            <person name="Rao C.V."/>
        </authorList>
    </citation>
    <scope>NUCLEOTIDE SEQUENCE</scope>
    <source>
        <strain evidence="12">NRRL Y-64009</strain>
    </source>
</reference>
<evidence type="ECO:0000256" key="5">
    <source>
        <dbReference type="ARBA" id="ARBA00022801"/>
    </source>
</evidence>
<dbReference type="Pfam" id="PF00187">
    <property type="entry name" value="Chitin_bind_1"/>
    <property type="match status" value="1"/>
</dbReference>
<evidence type="ECO:0008006" key="14">
    <source>
        <dbReference type="Google" id="ProtNLM"/>
    </source>
</evidence>
<feature type="disulfide bond" evidence="8">
    <location>
        <begin position="54"/>
        <end position="66"/>
    </location>
</feature>
<dbReference type="InterPro" id="IPR036861">
    <property type="entry name" value="Endochitinase-like_sf"/>
</dbReference>
<feature type="domain" description="Chitin-binding type-1" evidence="10">
    <location>
        <begin position="43"/>
        <end position="86"/>
    </location>
</feature>
<dbReference type="PROSITE" id="PS00026">
    <property type="entry name" value="CHIT_BIND_I_1"/>
    <property type="match status" value="2"/>
</dbReference>
<sequence length="402" mass="44826">MVSNVRICMISATALAFFAQAIDLHHTGFGHLSRLRRREVSPDMSCGSASNYTCPDQLCCSSHGWCGNNKDYCLDGCQPDYGNCGSRWMPTPVASASEPLPTSTDGQCGPGVGICTSGQCCSPAGWCGTGTQYCASPDCQTGYGRCDADASPRGLNTSAVPRYKLGKIPYGQPIYACKDPGHVAMTFDDGPYLYTNDLLNILEKYGAKATFFVTGNNLGKGEIDSFVKPWRNYITKAYTAGHQIASHSWSHANFDQLTPWEQKRELYKNEMALVNIIGKFPTYFRPPYSACGDVCLATLKQLGYHVIYFDFDTEDYLHSARDTIQQSKDIVKSFFDGRDATTSDTLSIQHDIHYQTVYNLTEYSLKIMTRKGYKMVTVGECLGDPKSYWYRSWPEKRKRSFE</sequence>
<dbReference type="Pfam" id="PF01522">
    <property type="entry name" value="Polysacc_deac_1"/>
    <property type="match status" value="1"/>
</dbReference>
<keyword evidence="3" id="KW-0479">Metal-binding</keyword>
<comment type="caution">
    <text evidence="8">Lacks conserved residue(s) required for the propagation of feature annotation.</text>
</comment>